<accession>A0ABN0UB58</accession>
<dbReference type="Proteomes" id="UP001500967">
    <property type="component" value="Unassembled WGS sequence"/>
</dbReference>
<evidence type="ECO:0000313" key="2">
    <source>
        <dbReference type="Proteomes" id="UP001500967"/>
    </source>
</evidence>
<evidence type="ECO:0008006" key="3">
    <source>
        <dbReference type="Google" id="ProtNLM"/>
    </source>
</evidence>
<dbReference type="EMBL" id="BAAAGX010000012">
    <property type="protein sequence ID" value="GAA0244791.1"/>
    <property type="molecule type" value="Genomic_DNA"/>
</dbReference>
<reference evidence="1 2" key="1">
    <citation type="journal article" date="2019" name="Int. J. Syst. Evol. Microbiol.">
        <title>The Global Catalogue of Microorganisms (GCM) 10K type strain sequencing project: providing services to taxonomists for standard genome sequencing and annotation.</title>
        <authorList>
            <consortium name="The Broad Institute Genomics Platform"/>
            <consortium name="The Broad Institute Genome Sequencing Center for Infectious Disease"/>
            <person name="Wu L."/>
            <person name="Ma J."/>
        </authorList>
    </citation>
    <scope>NUCLEOTIDE SEQUENCE [LARGE SCALE GENOMIC DNA]</scope>
    <source>
        <strain evidence="1 2">JCM 10425</strain>
    </source>
</reference>
<evidence type="ECO:0000313" key="1">
    <source>
        <dbReference type="EMBL" id="GAA0244791.1"/>
    </source>
</evidence>
<comment type="caution">
    <text evidence="1">The sequence shown here is derived from an EMBL/GenBank/DDBJ whole genome shotgun (WGS) entry which is preliminary data.</text>
</comment>
<keyword evidence="2" id="KW-1185">Reference proteome</keyword>
<gene>
    <name evidence="1" type="ORF">GCM10009539_32780</name>
</gene>
<organism evidence="1 2">
    <name type="scientific">Cryptosporangium japonicum</name>
    <dbReference type="NCBI Taxonomy" id="80872"/>
    <lineage>
        <taxon>Bacteria</taxon>
        <taxon>Bacillati</taxon>
        <taxon>Actinomycetota</taxon>
        <taxon>Actinomycetes</taxon>
        <taxon>Cryptosporangiales</taxon>
        <taxon>Cryptosporangiaceae</taxon>
        <taxon>Cryptosporangium</taxon>
    </lineage>
</organism>
<proteinExistence type="predicted"/>
<protein>
    <recommendedName>
        <fullName evidence="3">SPOR domain-containing protein</fullName>
    </recommendedName>
</protein>
<sequence>MIAMAEETRYWWNLKHKRVETDDDKGKASDRLGPYATREAAEKALDTVAARNAAADAEDRRWND</sequence>
<name>A0ABN0UB58_9ACTN</name>